<dbReference type="GO" id="GO:0003735">
    <property type="term" value="F:structural constituent of ribosome"/>
    <property type="evidence" value="ECO:0007669"/>
    <property type="project" value="InterPro"/>
</dbReference>
<dbReference type="InterPro" id="IPR023798">
    <property type="entry name" value="Ribosomal_uS7_dom"/>
</dbReference>
<dbReference type="InterPro" id="IPR036823">
    <property type="entry name" value="Ribosomal_uS7_dom_sf"/>
</dbReference>
<evidence type="ECO:0000256" key="7">
    <source>
        <dbReference type="RuleBase" id="RU003619"/>
    </source>
</evidence>
<dbReference type="GO" id="GO:0006412">
    <property type="term" value="P:translation"/>
    <property type="evidence" value="ECO:0007669"/>
    <property type="project" value="UniProtKB-UniRule"/>
</dbReference>
<reference evidence="9 10" key="1">
    <citation type="submission" date="2017-06" db="EMBL/GenBank/DDBJ databases">
        <title>Novel microbial phyla capable of carbon fixation and sulfur reduction in deep-sea sediments.</title>
        <authorList>
            <person name="Huang J."/>
            <person name="Baker B."/>
            <person name="Wang Y."/>
        </authorList>
    </citation>
    <scope>NUCLEOTIDE SEQUENCE [LARGE SCALE GENOMIC DNA]</scope>
    <source>
        <strain evidence="9">B3_TA06</strain>
    </source>
</reference>
<gene>
    <name evidence="6" type="primary">rpsG</name>
    <name evidence="9" type="ORF">CEE36_06035</name>
</gene>
<evidence type="ECO:0000256" key="3">
    <source>
        <dbReference type="ARBA" id="ARBA00022884"/>
    </source>
</evidence>
<keyword evidence="2 6" id="KW-0699">rRNA-binding</keyword>
<dbReference type="GO" id="GO:0000049">
    <property type="term" value="F:tRNA binding"/>
    <property type="evidence" value="ECO:0007669"/>
    <property type="project" value="UniProtKB-UniRule"/>
</dbReference>
<sequence length="156" mass="18388">MGRRRRASVREIQPDPRYNSTLVAKFINSLMWAGKKTVAQKIFYEALEIMERKTKEDAYTVFERAFKNVRPVLEVRPRRVGGSTYQVPMEVRSKRRQSLAVKWIIRAARSRSEYRMSERLANELLDASRNHGAACKKKEETHKMAEANRAFAHFRW</sequence>
<comment type="function">
    <text evidence="6">One of the primary rRNA binding proteins, it binds directly to 16S rRNA where it nucleates assembly of the head domain of the 30S subunit. Is located at the subunit interface close to the decoding center, probably blocks exit of the E-site tRNA.</text>
</comment>
<evidence type="ECO:0000256" key="1">
    <source>
        <dbReference type="ARBA" id="ARBA00007151"/>
    </source>
</evidence>
<dbReference type="InterPro" id="IPR000235">
    <property type="entry name" value="Ribosomal_uS7"/>
</dbReference>
<keyword evidence="3 6" id="KW-0694">RNA-binding</keyword>
<evidence type="ECO:0000256" key="5">
    <source>
        <dbReference type="ARBA" id="ARBA00023274"/>
    </source>
</evidence>
<dbReference type="Proteomes" id="UP000317778">
    <property type="component" value="Unassembled WGS sequence"/>
</dbReference>
<dbReference type="PIRSF" id="PIRSF002122">
    <property type="entry name" value="RPS7p_RPS7a_RPS5e_RPS7o"/>
    <property type="match status" value="1"/>
</dbReference>
<evidence type="ECO:0000313" key="10">
    <source>
        <dbReference type="Proteomes" id="UP000317778"/>
    </source>
</evidence>
<dbReference type="InterPro" id="IPR020606">
    <property type="entry name" value="Ribosomal_uS7_CS"/>
</dbReference>
<feature type="domain" description="Small ribosomal subunit protein uS7" evidence="8">
    <location>
        <begin position="3"/>
        <end position="149"/>
    </location>
</feature>
<proteinExistence type="inferred from homology"/>
<evidence type="ECO:0000313" key="9">
    <source>
        <dbReference type="EMBL" id="TKJ42823.1"/>
    </source>
</evidence>
<dbReference type="GO" id="GO:0019843">
    <property type="term" value="F:rRNA binding"/>
    <property type="evidence" value="ECO:0007669"/>
    <property type="project" value="UniProtKB-UniRule"/>
</dbReference>
<comment type="similarity">
    <text evidence="1 6 7">Belongs to the universal ribosomal protein uS7 family.</text>
</comment>
<dbReference type="SUPFAM" id="SSF47973">
    <property type="entry name" value="Ribosomal protein S7"/>
    <property type="match status" value="1"/>
</dbReference>
<dbReference type="HAMAP" id="MF_00480_B">
    <property type="entry name" value="Ribosomal_uS7_B"/>
    <property type="match status" value="1"/>
</dbReference>
<accession>A0A532V6J6</accession>
<evidence type="ECO:0000256" key="2">
    <source>
        <dbReference type="ARBA" id="ARBA00022730"/>
    </source>
</evidence>
<dbReference type="EMBL" id="NJBO01000008">
    <property type="protein sequence ID" value="TKJ42823.1"/>
    <property type="molecule type" value="Genomic_DNA"/>
</dbReference>
<dbReference type="InterPro" id="IPR005717">
    <property type="entry name" value="Ribosomal_uS7_bac/org-type"/>
</dbReference>
<dbReference type="PROSITE" id="PS00052">
    <property type="entry name" value="RIBOSOMAL_S7"/>
    <property type="match status" value="1"/>
</dbReference>
<keyword evidence="6" id="KW-0820">tRNA-binding</keyword>
<keyword evidence="4 6" id="KW-0689">Ribosomal protein</keyword>
<organism evidence="9 10">
    <name type="scientific">candidate division TA06 bacterium B3_TA06</name>
    <dbReference type="NCBI Taxonomy" id="2012487"/>
    <lineage>
        <taxon>Bacteria</taxon>
        <taxon>Bacteria division TA06</taxon>
    </lineage>
</organism>
<evidence type="ECO:0000256" key="4">
    <source>
        <dbReference type="ARBA" id="ARBA00022980"/>
    </source>
</evidence>
<comment type="subunit">
    <text evidence="6">Part of the 30S ribosomal subunit. Contacts proteins S9 and S11.</text>
</comment>
<evidence type="ECO:0000256" key="6">
    <source>
        <dbReference type="HAMAP-Rule" id="MF_00480"/>
    </source>
</evidence>
<comment type="caution">
    <text evidence="9">The sequence shown here is derived from an EMBL/GenBank/DDBJ whole genome shotgun (WGS) entry which is preliminary data.</text>
</comment>
<evidence type="ECO:0000259" key="8">
    <source>
        <dbReference type="Pfam" id="PF00177"/>
    </source>
</evidence>
<dbReference type="CDD" id="cd14869">
    <property type="entry name" value="uS7_Bacteria"/>
    <property type="match status" value="1"/>
</dbReference>
<dbReference type="PANTHER" id="PTHR11205">
    <property type="entry name" value="RIBOSOMAL PROTEIN S7"/>
    <property type="match status" value="1"/>
</dbReference>
<dbReference type="GO" id="GO:0015935">
    <property type="term" value="C:small ribosomal subunit"/>
    <property type="evidence" value="ECO:0007669"/>
    <property type="project" value="InterPro"/>
</dbReference>
<protein>
    <recommendedName>
        <fullName evidence="6">Small ribosomal subunit protein uS7</fullName>
    </recommendedName>
</protein>
<dbReference type="FunFam" id="1.10.455.10:FF:000001">
    <property type="entry name" value="30S ribosomal protein S7"/>
    <property type="match status" value="1"/>
</dbReference>
<dbReference type="AlphaFoldDB" id="A0A532V6J6"/>
<keyword evidence="5 6" id="KW-0687">Ribonucleoprotein</keyword>
<dbReference type="Gene3D" id="1.10.455.10">
    <property type="entry name" value="Ribosomal protein S7 domain"/>
    <property type="match status" value="1"/>
</dbReference>
<dbReference type="NCBIfam" id="TIGR01029">
    <property type="entry name" value="rpsG_bact"/>
    <property type="match status" value="1"/>
</dbReference>
<dbReference type="Pfam" id="PF00177">
    <property type="entry name" value="Ribosomal_S7"/>
    <property type="match status" value="1"/>
</dbReference>
<name>A0A532V6J6_UNCT6</name>